<protein>
    <recommendedName>
        <fullName evidence="1">SusE outer membrane protein domain-containing protein</fullName>
    </recommendedName>
</protein>
<gene>
    <name evidence="2" type="ORF">DMB68_08725</name>
</gene>
<dbReference type="Proteomes" id="UP000247681">
    <property type="component" value="Unassembled WGS sequence"/>
</dbReference>
<evidence type="ECO:0000259" key="1">
    <source>
        <dbReference type="Pfam" id="PF14292"/>
    </source>
</evidence>
<accession>A0A2V4CNK3</accession>
<dbReference type="OrthoDB" id="975117at2"/>
<dbReference type="RefSeq" id="WP_110346215.1">
    <property type="nucleotide sequence ID" value="NZ_QJHL01000001.1"/>
</dbReference>
<evidence type="ECO:0000313" key="3">
    <source>
        <dbReference type="Proteomes" id="UP000247681"/>
    </source>
</evidence>
<evidence type="ECO:0000313" key="2">
    <source>
        <dbReference type="EMBL" id="PXY47214.1"/>
    </source>
</evidence>
<reference evidence="2 3" key="1">
    <citation type="submission" date="2018-05" db="EMBL/GenBank/DDBJ databases">
        <title>Flavobacterium sp. strain IMCC34758, incomplete genome.</title>
        <authorList>
            <person name="Joung Y."/>
        </authorList>
    </citation>
    <scope>NUCLEOTIDE SEQUENCE [LARGE SCALE GENOMIC DNA]</scope>
    <source>
        <strain evidence="2 3">IMCC34758</strain>
    </source>
</reference>
<proteinExistence type="predicted"/>
<organism evidence="2 3">
    <name type="scientific">Flavobacterium hydrophilum</name>
    <dbReference type="NCBI Taxonomy" id="2211445"/>
    <lineage>
        <taxon>Bacteria</taxon>
        <taxon>Pseudomonadati</taxon>
        <taxon>Bacteroidota</taxon>
        <taxon>Flavobacteriia</taxon>
        <taxon>Flavobacteriales</taxon>
        <taxon>Flavobacteriaceae</taxon>
        <taxon>Flavobacterium</taxon>
    </lineage>
</organism>
<dbReference type="Pfam" id="PF14292">
    <property type="entry name" value="SusE"/>
    <property type="match status" value="1"/>
</dbReference>
<dbReference type="InterPro" id="IPR025970">
    <property type="entry name" value="SusE"/>
</dbReference>
<keyword evidence="3" id="KW-1185">Reference proteome</keyword>
<dbReference type="EMBL" id="QJHL01000001">
    <property type="protein sequence ID" value="PXY47214.1"/>
    <property type="molecule type" value="Genomic_DNA"/>
</dbReference>
<dbReference type="PROSITE" id="PS51257">
    <property type="entry name" value="PROKAR_LIPOPROTEIN"/>
    <property type="match status" value="1"/>
</dbReference>
<dbReference type="AlphaFoldDB" id="A0A2V4CNK3"/>
<name>A0A2V4CNK3_9FLAO</name>
<sequence>MKNIKNIISFIIMSIVLVSCEDKGLENADWLKEPDFANPLTLSLSGKEVVLVKENEEQNAITFTWTQGNDRGAGTTLTYFFRIDIEGNKFSEGLDEDDPKNTVITEEIPAGVFTKSYTVRQLNDLLLKNFKRPGGVATNLEVQIIARVDNSKQFQLPEVSTSSFIATSYSPGPLPLFMVGDAISGSWDYNTGKSLPEITERTIYTYLGDFSVGSFKVIEKPGSELPSYDPAAGNTLVYNQTDQRTADNVFKVTQSGRHSLYMDIDKGIYALGYVPYPGVYMVGHSISGIRWDIGKAKQMNWDPKNPEVYTFKGRFEAVKPNGGGDEKEGFKLYTQQGDWGGRGFQPATNHTVLVPDAPPTPMFLKPAGSGKDDKWDILETGDYELIVNPVNLTIQLKKL</sequence>
<comment type="caution">
    <text evidence="2">The sequence shown here is derived from an EMBL/GenBank/DDBJ whole genome shotgun (WGS) entry which is preliminary data.</text>
</comment>
<feature type="domain" description="SusE outer membrane protein" evidence="1">
    <location>
        <begin position="39"/>
        <end position="143"/>
    </location>
</feature>